<evidence type="ECO:0000313" key="2">
    <source>
        <dbReference type="EMBL" id="KAL1883464.1"/>
    </source>
</evidence>
<reference evidence="2 3" key="1">
    <citation type="journal article" date="2024" name="IMA Fungus">
        <title>IMA Genome - F19 : A genome assembly and annotation guide to empower mycologists, including annotated draft genome sequences of Ceratocystis pirilliformis, Diaporthe australafricana, Fusarium ophioides, Paecilomyces lecythidis, and Sporothrix stenoceras.</title>
        <authorList>
            <person name="Aylward J."/>
            <person name="Wilson A.M."/>
            <person name="Visagie C.M."/>
            <person name="Spraker J."/>
            <person name="Barnes I."/>
            <person name="Buitendag C."/>
            <person name="Ceriani C."/>
            <person name="Del Mar Angel L."/>
            <person name="du Plessis D."/>
            <person name="Fuchs T."/>
            <person name="Gasser K."/>
            <person name="Kramer D."/>
            <person name="Li W."/>
            <person name="Munsamy K."/>
            <person name="Piso A."/>
            <person name="Price J.L."/>
            <person name="Sonnekus B."/>
            <person name="Thomas C."/>
            <person name="van der Nest A."/>
            <person name="van Dijk A."/>
            <person name="van Heerden A."/>
            <person name="van Vuuren N."/>
            <person name="Yilmaz N."/>
            <person name="Duong T.A."/>
            <person name="van der Merwe N.A."/>
            <person name="Wingfield M.J."/>
            <person name="Wingfield B.D."/>
        </authorList>
    </citation>
    <scope>NUCLEOTIDE SEQUENCE [LARGE SCALE GENOMIC DNA]</scope>
    <source>
        <strain evidence="2 3">CMW 18167</strain>
    </source>
</reference>
<name>A0ABR3Y5A5_9EURO</name>
<dbReference type="EMBL" id="JAVDPF010000005">
    <property type="protein sequence ID" value="KAL1883464.1"/>
    <property type="molecule type" value="Genomic_DNA"/>
</dbReference>
<sequence>MDRRTYYWRRAMALAGTQDVEKTGEVLTIDIKGGDSGAQGSGAVVRPLVPRCDTRDAGSVCFEPRTTAASGSKGSSGGPGSSCIGDRRGMASKLLVRSDIVWGKDGKGDKKDDELATDDHEPAVESGLSPPVKRAEQPTRQAKDVASHHEPQRGGN</sequence>
<evidence type="ECO:0000313" key="3">
    <source>
        <dbReference type="Proteomes" id="UP001583193"/>
    </source>
</evidence>
<dbReference type="Proteomes" id="UP001583193">
    <property type="component" value="Unassembled WGS sequence"/>
</dbReference>
<proteinExistence type="predicted"/>
<feature type="compositionally biased region" description="Basic and acidic residues" evidence="1">
    <location>
        <begin position="102"/>
        <end position="123"/>
    </location>
</feature>
<feature type="region of interest" description="Disordered" evidence="1">
    <location>
        <begin position="65"/>
        <end position="87"/>
    </location>
</feature>
<protein>
    <submittedName>
        <fullName evidence="2">Uncharacterized protein</fullName>
    </submittedName>
</protein>
<evidence type="ECO:0000256" key="1">
    <source>
        <dbReference type="SAM" id="MobiDB-lite"/>
    </source>
</evidence>
<keyword evidence="3" id="KW-1185">Reference proteome</keyword>
<comment type="caution">
    <text evidence="2">The sequence shown here is derived from an EMBL/GenBank/DDBJ whole genome shotgun (WGS) entry which is preliminary data.</text>
</comment>
<feature type="compositionally biased region" description="Basic and acidic residues" evidence="1">
    <location>
        <begin position="133"/>
        <end position="156"/>
    </location>
</feature>
<feature type="region of interest" description="Disordered" evidence="1">
    <location>
        <begin position="101"/>
        <end position="156"/>
    </location>
</feature>
<gene>
    <name evidence="2" type="ORF">Plec18167_002468</name>
</gene>
<accession>A0ABR3Y5A5</accession>
<organism evidence="2 3">
    <name type="scientific">Paecilomyces lecythidis</name>
    <dbReference type="NCBI Taxonomy" id="3004212"/>
    <lineage>
        <taxon>Eukaryota</taxon>
        <taxon>Fungi</taxon>
        <taxon>Dikarya</taxon>
        <taxon>Ascomycota</taxon>
        <taxon>Pezizomycotina</taxon>
        <taxon>Eurotiomycetes</taxon>
        <taxon>Eurotiomycetidae</taxon>
        <taxon>Eurotiales</taxon>
        <taxon>Thermoascaceae</taxon>
        <taxon>Paecilomyces</taxon>
    </lineage>
</organism>